<dbReference type="AlphaFoldDB" id="A0A195ET51"/>
<reference evidence="1 2" key="1">
    <citation type="submission" date="2016-03" db="EMBL/GenBank/DDBJ databases">
        <title>Trachymyrmex septentrionalis WGS genome.</title>
        <authorList>
            <person name="Nygaard S."/>
            <person name="Hu H."/>
            <person name="Boomsma J."/>
            <person name="Zhang G."/>
        </authorList>
    </citation>
    <scope>NUCLEOTIDE SEQUENCE [LARGE SCALE GENOMIC DNA]</scope>
    <source>
        <strain evidence="1">Tsep2-gDNA-1</strain>
        <tissue evidence="1">Whole body</tissue>
    </source>
</reference>
<accession>A0A195ET51</accession>
<gene>
    <name evidence="1" type="ORF">ALC56_14217</name>
</gene>
<sequence>MRVWASNATTAGGRGWRLTDAVIDNVIDHCALKLGRVRVDGYHRRNAIWGDGKVKKIRTLAGSPRLDSTRLDFDQDFGDLLRESQSPMTVPRLSEPRSRTETRYGEPTFVGARRRRLKFRGPLGLFSLIGQHGTVPAVLTTISIRAETKRESEIDWLLNCAYAVLKFMKSSYRERRFKKRF</sequence>
<protein>
    <submittedName>
        <fullName evidence="1">Uncharacterized protein</fullName>
    </submittedName>
</protein>
<name>A0A195ET51_9HYME</name>
<proteinExistence type="predicted"/>
<organism evidence="1 2">
    <name type="scientific">Trachymyrmex septentrionalis</name>
    <dbReference type="NCBI Taxonomy" id="34720"/>
    <lineage>
        <taxon>Eukaryota</taxon>
        <taxon>Metazoa</taxon>
        <taxon>Ecdysozoa</taxon>
        <taxon>Arthropoda</taxon>
        <taxon>Hexapoda</taxon>
        <taxon>Insecta</taxon>
        <taxon>Pterygota</taxon>
        <taxon>Neoptera</taxon>
        <taxon>Endopterygota</taxon>
        <taxon>Hymenoptera</taxon>
        <taxon>Apocrita</taxon>
        <taxon>Aculeata</taxon>
        <taxon>Formicoidea</taxon>
        <taxon>Formicidae</taxon>
        <taxon>Myrmicinae</taxon>
        <taxon>Trachymyrmex</taxon>
    </lineage>
</organism>
<evidence type="ECO:0000313" key="1">
    <source>
        <dbReference type="EMBL" id="KYN31336.1"/>
    </source>
</evidence>
<keyword evidence="2" id="KW-1185">Reference proteome</keyword>
<dbReference type="EMBL" id="KQ981979">
    <property type="protein sequence ID" value="KYN31336.1"/>
    <property type="molecule type" value="Genomic_DNA"/>
</dbReference>
<dbReference type="Proteomes" id="UP000078541">
    <property type="component" value="Unassembled WGS sequence"/>
</dbReference>
<evidence type="ECO:0000313" key="2">
    <source>
        <dbReference type="Proteomes" id="UP000078541"/>
    </source>
</evidence>